<dbReference type="PANTHER" id="PTHR40730:SF5">
    <property type="entry name" value="HTH CRO_C1-TYPE DOMAIN-CONTAINING PROTEIN"/>
    <property type="match status" value="1"/>
</dbReference>
<comment type="caution">
    <text evidence="2">The sequence shown here is derived from an EMBL/GenBank/DDBJ whole genome shotgun (WGS) entry which is preliminary data.</text>
</comment>
<dbReference type="InterPro" id="IPR010982">
    <property type="entry name" value="Lambda_DNA-bd_dom_sf"/>
</dbReference>
<organism evidence="2">
    <name type="scientific">Candidatus Nitrosarchaeum limnium SFB1</name>
    <dbReference type="NCBI Taxonomy" id="886738"/>
    <lineage>
        <taxon>Archaea</taxon>
        <taxon>Nitrososphaerota</taxon>
        <taxon>Nitrososphaeria</taxon>
        <taxon>Nitrosopumilales</taxon>
        <taxon>Nitrosopumilaceae</taxon>
        <taxon>Nitrosarchaeum</taxon>
    </lineage>
</organism>
<dbReference type="HOGENOM" id="CLU_156337_0_0_2"/>
<dbReference type="EMBL" id="AEGP01000029">
    <property type="protein sequence ID" value="EGG42430.1"/>
    <property type="molecule type" value="Genomic_DNA"/>
</dbReference>
<proteinExistence type="predicted"/>
<dbReference type="PANTHER" id="PTHR40730">
    <property type="entry name" value="TRANSCRIPTIONAL REGULATOR PROTEIN-LIKE PROTEIN"/>
    <property type="match status" value="1"/>
</dbReference>
<reference evidence="2" key="1">
    <citation type="journal article" date="2011" name="PLoS ONE">
        <title>Genome of a low-salinity ammonia-oxidizing archaeon determined by single-cell and metagenomic analysis.</title>
        <authorList>
            <person name="Blainey P.C."/>
            <person name="Mosier A.C."/>
            <person name="Potanina A."/>
            <person name="Francis C.A."/>
            <person name="Quake S.R."/>
        </authorList>
    </citation>
    <scope>NUCLEOTIDE SEQUENCE [LARGE SCALE GENOMIC DNA]</scope>
    <source>
        <strain evidence="2">SFB1</strain>
    </source>
</reference>
<dbReference type="CDD" id="cd00093">
    <property type="entry name" value="HTH_XRE"/>
    <property type="match status" value="1"/>
</dbReference>
<dbReference type="PATRIC" id="fig|886738.10.peg.683"/>
<gene>
    <name evidence="2" type="ORF">Nlim_0611</name>
</gene>
<dbReference type="AlphaFoldDB" id="F3KJF3"/>
<sequence length="158" mass="17455">MIDENCSLQTLNPLYKLCGLMLLPAEIESKTLIPALRAILAKKLAEDHNIREDEISKMLGVTQAAVSNYIRGTRGDPSLIAKLLAEKQVSTLINELTDNLSSDMAYTPSSLSKFIGLCNYIKSSLLICEIHHNLESNIDEKVCKECENMLLKGPGSVY</sequence>
<dbReference type="Proteomes" id="UP000004348">
    <property type="component" value="Chromosome"/>
</dbReference>
<protein>
    <recommendedName>
        <fullName evidence="1">HTH cro/C1-type domain-containing protein</fullName>
    </recommendedName>
</protein>
<evidence type="ECO:0000259" key="1">
    <source>
        <dbReference type="SMART" id="SM00530"/>
    </source>
</evidence>
<dbReference type="SUPFAM" id="SSF47413">
    <property type="entry name" value="lambda repressor-like DNA-binding domains"/>
    <property type="match status" value="1"/>
</dbReference>
<dbReference type="STRING" id="886738.Nlim_0611"/>
<feature type="domain" description="HTH cro/C1-type" evidence="1">
    <location>
        <begin position="35"/>
        <end position="94"/>
    </location>
</feature>
<name>F3KJF3_9ARCH</name>
<dbReference type="GO" id="GO:0003677">
    <property type="term" value="F:DNA binding"/>
    <property type="evidence" value="ECO:0007669"/>
    <property type="project" value="InterPro"/>
</dbReference>
<dbReference type="InterPro" id="IPR001387">
    <property type="entry name" value="Cro/C1-type_HTH"/>
</dbReference>
<dbReference type="SMART" id="SM00530">
    <property type="entry name" value="HTH_XRE"/>
    <property type="match status" value="1"/>
</dbReference>
<evidence type="ECO:0000313" key="2">
    <source>
        <dbReference type="EMBL" id="EGG42430.1"/>
    </source>
</evidence>
<accession>F3KJF3</accession>